<feature type="compositionally biased region" description="Basic and acidic residues" evidence="1">
    <location>
        <begin position="118"/>
        <end position="127"/>
    </location>
</feature>
<organism evidence="2 3">
    <name type="scientific">Colletotrichum zoysiae</name>
    <dbReference type="NCBI Taxonomy" id="1216348"/>
    <lineage>
        <taxon>Eukaryota</taxon>
        <taxon>Fungi</taxon>
        <taxon>Dikarya</taxon>
        <taxon>Ascomycota</taxon>
        <taxon>Pezizomycotina</taxon>
        <taxon>Sordariomycetes</taxon>
        <taxon>Hypocreomycetidae</taxon>
        <taxon>Glomerellales</taxon>
        <taxon>Glomerellaceae</taxon>
        <taxon>Colletotrichum</taxon>
        <taxon>Colletotrichum graminicola species complex</taxon>
    </lineage>
</organism>
<feature type="compositionally biased region" description="Acidic residues" evidence="1">
    <location>
        <begin position="49"/>
        <end position="61"/>
    </location>
</feature>
<dbReference type="EMBL" id="MU842836">
    <property type="protein sequence ID" value="KAK2031841.1"/>
    <property type="molecule type" value="Genomic_DNA"/>
</dbReference>
<feature type="region of interest" description="Disordered" evidence="1">
    <location>
        <begin position="94"/>
        <end position="127"/>
    </location>
</feature>
<feature type="region of interest" description="Disordered" evidence="1">
    <location>
        <begin position="771"/>
        <end position="799"/>
    </location>
</feature>
<name>A0AAD9M2L0_9PEZI</name>
<dbReference type="Proteomes" id="UP001232148">
    <property type="component" value="Unassembled WGS sequence"/>
</dbReference>
<gene>
    <name evidence="2" type="ORF">LX32DRAFT_726264</name>
</gene>
<proteinExistence type="predicted"/>
<feature type="compositionally biased region" description="Polar residues" evidence="1">
    <location>
        <begin position="64"/>
        <end position="79"/>
    </location>
</feature>
<protein>
    <submittedName>
        <fullName evidence="2">Uncharacterized protein</fullName>
    </submittedName>
</protein>
<feature type="compositionally biased region" description="Low complexity" evidence="1">
    <location>
        <begin position="276"/>
        <end position="291"/>
    </location>
</feature>
<feature type="region of interest" description="Disordered" evidence="1">
    <location>
        <begin position="598"/>
        <end position="702"/>
    </location>
</feature>
<feature type="region of interest" description="Disordered" evidence="1">
    <location>
        <begin position="1"/>
        <end position="79"/>
    </location>
</feature>
<feature type="compositionally biased region" description="Polar residues" evidence="1">
    <location>
        <begin position="33"/>
        <end position="46"/>
    </location>
</feature>
<dbReference type="AlphaFoldDB" id="A0AAD9M2L0"/>
<feature type="compositionally biased region" description="Basic and acidic residues" evidence="1">
    <location>
        <begin position="598"/>
        <end position="618"/>
    </location>
</feature>
<sequence length="814" mass="88996">MTDPPGTPPGSPRDPETTINQADADGVAPPGTPSSVASSIASTHTLDTVAEDEQAPEDVDDVWAQSSPRSLTDSAVSDESLQARLRDLRIHRSLKPAPESEASSSHVKAASTEIPSPPKEEPSVDEGKMAVTRGELRGVLLDWSIKRTRVPLHQVFDRAWADDLDEPDSVEQAVLIELRSLPEPPTVADIDSILPSIRRKVYNGGIKQGLDDVGTFATDFLVLAHLWHYFHREKKVTDFPWMEHKPDMMAGGSDDGFRAHRKHLALDKTIAKPREAMPTTAAPTKAASTVPETKQSTASQAAPPPAKLGKIPLQGYNQRPQAPPQAPAKPAQGSKYPEPNASDHPFSTMIRRSTSLREQAWNRYKGGPEHYPSELPFEVCFKDKVAARQFFFPSRIVDDVNKTIGGRVKFLTQWRGSFSCLVLSPDPKLRLDDVYQTMVCAWELAMECKKQGERQTASGAGKPRYPDLSGYFKSNWEAKWRKTKVVHDNRNPRARFQATEKAKSEQIDKLKNMVRFALAEAQRSDRGRLMSSFMENMPAKMGLGEEIPLFSRAEAIDIISGQWLDRKTPDDVEDAQAWLAQQKEALAKAAAEAEAKRKAAEAEAKKQAAEAPKGKGLENSRWAQGAPQAPSKSSAGPSKSKGLENSRWAQGAPQAPSKTSAGPSKPVAKQVSDKRKATAPQPNASQADTSDRRVQGFPPPMHPRREAWEGFATTGEQSGGFMPQPPMHPAYGAAPMGSPMTGQHLGGFTPQPPMYPAYGAAPMGPPMPWPNVPGQAGYPPGNQQYPQANAGPQVYDHGYGHGYGMPPQWHMQPR</sequence>
<feature type="compositionally biased region" description="Pro residues" evidence="1">
    <location>
        <begin position="1"/>
        <end position="12"/>
    </location>
</feature>
<feature type="region of interest" description="Disordered" evidence="1">
    <location>
        <begin position="267"/>
        <end position="347"/>
    </location>
</feature>
<feature type="compositionally biased region" description="Low complexity" evidence="1">
    <location>
        <begin position="623"/>
        <end position="640"/>
    </location>
</feature>
<accession>A0AAD9M2L0</accession>
<evidence type="ECO:0000313" key="3">
    <source>
        <dbReference type="Proteomes" id="UP001232148"/>
    </source>
</evidence>
<evidence type="ECO:0000256" key="1">
    <source>
        <dbReference type="SAM" id="MobiDB-lite"/>
    </source>
</evidence>
<reference evidence="2" key="1">
    <citation type="submission" date="2021-06" db="EMBL/GenBank/DDBJ databases">
        <title>Comparative genomics, transcriptomics and evolutionary studies reveal genomic signatures of adaptation to plant cell wall in hemibiotrophic fungi.</title>
        <authorList>
            <consortium name="DOE Joint Genome Institute"/>
            <person name="Baroncelli R."/>
            <person name="Diaz J.F."/>
            <person name="Benocci T."/>
            <person name="Peng M."/>
            <person name="Battaglia E."/>
            <person name="Haridas S."/>
            <person name="Andreopoulos W."/>
            <person name="Labutti K."/>
            <person name="Pangilinan J."/>
            <person name="Floch G.L."/>
            <person name="Makela M.R."/>
            <person name="Henrissat B."/>
            <person name="Grigoriev I.V."/>
            <person name="Crouch J.A."/>
            <person name="De Vries R.P."/>
            <person name="Sukno S.A."/>
            <person name="Thon M.R."/>
        </authorList>
    </citation>
    <scope>NUCLEOTIDE SEQUENCE</scope>
    <source>
        <strain evidence="2">MAFF235873</strain>
    </source>
</reference>
<evidence type="ECO:0000313" key="2">
    <source>
        <dbReference type="EMBL" id="KAK2031841.1"/>
    </source>
</evidence>
<keyword evidence="3" id="KW-1185">Reference proteome</keyword>
<comment type="caution">
    <text evidence="2">The sequence shown here is derived from an EMBL/GenBank/DDBJ whole genome shotgun (WGS) entry which is preliminary data.</text>
</comment>